<dbReference type="EMBL" id="BK015689">
    <property type="protein sequence ID" value="DAE19923.1"/>
    <property type="molecule type" value="Genomic_DNA"/>
</dbReference>
<evidence type="ECO:0000256" key="1">
    <source>
        <dbReference type="SAM" id="Coils"/>
    </source>
</evidence>
<reference evidence="2" key="1">
    <citation type="journal article" date="2021" name="Proc. Natl. Acad. Sci. U.S.A.">
        <title>A Catalog of Tens of Thousands of Viruses from Human Metagenomes Reveals Hidden Associations with Chronic Diseases.</title>
        <authorList>
            <person name="Tisza M.J."/>
            <person name="Buck C.B."/>
        </authorList>
    </citation>
    <scope>NUCLEOTIDE SEQUENCE</scope>
    <source>
        <strain evidence="2">CtYsL76</strain>
    </source>
</reference>
<sequence length="345" mass="39211">MKYDLLCFYRDNLISSSGTVGDWVDLAYVPQVLGVELPERLQKWLAYKKQGLGIIDSSQEGGQSMNTIFNGFDDTIKAQSIQAINLAMQSIQQQVSMVTGVLPEALAQYEQRDAVSNVKLGVQTTMLLTKQIFKAMDTVYKEANYDMLNLAKIVWPKGITGTIVLGKYAKIFTALPEYYTLTDFDIHIEDSTKSYQNVQSLIAISGELVKSGAADLEDITNIITASSITELKRYIDRSISRKKEENDTIGQMQQQIQQYEQNTKELQKTNQQLQEQVQQLQNQLQSHSQAKLEIEAEKVAIEKERVRNDKEYNDKSIEVKNKQINAQVAEIYDDNPYNNKIKQVI</sequence>
<proteinExistence type="predicted"/>
<evidence type="ECO:0000313" key="2">
    <source>
        <dbReference type="EMBL" id="DAE19923.1"/>
    </source>
</evidence>
<accession>A0A8S5QM95</accession>
<organism evidence="2">
    <name type="scientific">CrAss-like virus sp. ctYsL76</name>
    <dbReference type="NCBI Taxonomy" id="2826826"/>
    <lineage>
        <taxon>Viruses</taxon>
        <taxon>Duplodnaviria</taxon>
        <taxon>Heunggongvirae</taxon>
        <taxon>Uroviricota</taxon>
        <taxon>Caudoviricetes</taxon>
        <taxon>Crassvirales</taxon>
    </lineage>
</organism>
<feature type="coiled-coil region" evidence="1">
    <location>
        <begin position="242"/>
        <end position="309"/>
    </location>
</feature>
<name>A0A8S5QM95_9CAUD</name>
<protein>
    <submittedName>
        <fullName evidence="2">Portal protein</fullName>
    </submittedName>
</protein>
<keyword evidence="1" id="KW-0175">Coiled coil</keyword>